<keyword evidence="3" id="KW-1185">Reference proteome</keyword>
<sequence length="313" mass="34448">MNKTRSRQKKPAVNSQTSPSLDPQVSDSDSSPEEAPKDPGSTSVHPETVSPQHKRAYTHLIESDPGAYTPPPANKTLPRVSPISDPSPDSPGADSDSDSSSSSSSFNSSPVFVKMSAKAGESWTNNGPGKAPTVHSRFLKPQEYGSVKASFLRFLRKTKVSDVNSETARDHFFCCFQNEQTMNYFAAAHDKLMKLSAEKFENAMLEHLIGASWIESVRSLILDARQDSFEDGAFNIMYDTLVSYNNLLKGVGKAIDDSLFQSTLRSSLNRDFKSFLEAEGVDLSSSDLDAWNWRRSEFPSSILVAPTLLNLPR</sequence>
<gene>
    <name evidence="2" type="ORF">K435DRAFT_791054</name>
</gene>
<dbReference type="AlphaFoldDB" id="A0A4S8MMZ9"/>
<dbReference type="EMBL" id="ML179057">
    <property type="protein sequence ID" value="THV04320.1"/>
    <property type="molecule type" value="Genomic_DNA"/>
</dbReference>
<protein>
    <submittedName>
        <fullName evidence="2">Uncharacterized protein</fullName>
    </submittedName>
</protein>
<reference evidence="2 3" key="1">
    <citation type="journal article" date="2019" name="Nat. Ecol. Evol.">
        <title>Megaphylogeny resolves global patterns of mushroom evolution.</title>
        <authorList>
            <person name="Varga T."/>
            <person name="Krizsan K."/>
            <person name="Foldi C."/>
            <person name="Dima B."/>
            <person name="Sanchez-Garcia M."/>
            <person name="Sanchez-Ramirez S."/>
            <person name="Szollosi G.J."/>
            <person name="Szarkandi J.G."/>
            <person name="Papp V."/>
            <person name="Albert L."/>
            <person name="Andreopoulos W."/>
            <person name="Angelini C."/>
            <person name="Antonin V."/>
            <person name="Barry K.W."/>
            <person name="Bougher N.L."/>
            <person name="Buchanan P."/>
            <person name="Buyck B."/>
            <person name="Bense V."/>
            <person name="Catcheside P."/>
            <person name="Chovatia M."/>
            <person name="Cooper J."/>
            <person name="Damon W."/>
            <person name="Desjardin D."/>
            <person name="Finy P."/>
            <person name="Geml J."/>
            <person name="Haridas S."/>
            <person name="Hughes K."/>
            <person name="Justo A."/>
            <person name="Karasinski D."/>
            <person name="Kautmanova I."/>
            <person name="Kiss B."/>
            <person name="Kocsube S."/>
            <person name="Kotiranta H."/>
            <person name="LaButti K.M."/>
            <person name="Lechner B.E."/>
            <person name="Liimatainen K."/>
            <person name="Lipzen A."/>
            <person name="Lukacs Z."/>
            <person name="Mihaltcheva S."/>
            <person name="Morgado L.N."/>
            <person name="Niskanen T."/>
            <person name="Noordeloos M.E."/>
            <person name="Ohm R.A."/>
            <person name="Ortiz-Santana B."/>
            <person name="Ovrebo C."/>
            <person name="Racz N."/>
            <person name="Riley R."/>
            <person name="Savchenko A."/>
            <person name="Shiryaev A."/>
            <person name="Soop K."/>
            <person name="Spirin V."/>
            <person name="Szebenyi C."/>
            <person name="Tomsovsky M."/>
            <person name="Tulloss R.E."/>
            <person name="Uehling J."/>
            <person name="Grigoriev I.V."/>
            <person name="Vagvolgyi C."/>
            <person name="Papp T."/>
            <person name="Martin F.M."/>
            <person name="Miettinen O."/>
            <person name="Hibbett D.S."/>
            <person name="Nagy L.G."/>
        </authorList>
    </citation>
    <scope>NUCLEOTIDE SEQUENCE [LARGE SCALE GENOMIC DNA]</scope>
    <source>
        <strain evidence="2 3">CBS 962.96</strain>
    </source>
</reference>
<dbReference type="Proteomes" id="UP000297245">
    <property type="component" value="Unassembled WGS sequence"/>
</dbReference>
<feature type="compositionally biased region" description="Basic residues" evidence="1">
    <location>
        <begin position="1"/>
        <end position="10"/>
    </location>
</feature>
<name>A0A4S8MMZ9_DENBC</name>
<organism evidence="2 3">
    <name type="scientific">Dendrothele bispora (strain CBS 962.96)</name>
    <dbReference type="NCBI Taxonomy" id="1314807"/>
    <lineage>
        <taxon>Eukaryota</taxon>
        <taxon>Fungi</taxon>
        <taxon>Dikarya</taxon>
        <taxon>Basidiomycota</taxon>
        <taxon>Agaricomycotina</taxon>
        <taxon>Agaricomycetes</taxon>
        <taxon>Agaricomycetidae</taxon>
        <taxon>Agaricales</taxon>
        <taxon>Agaricales incertae sedis</taxon>
        <taxon>Dendrothele</taxon>
    </lineage>
</organism>
<evidence type="ECO:0000313" key="2">
    <source>
        <dbReference type="EMBL" id="THV04320.1"/>
    </source>
</evidence>
<evidence type="ECO:0000313" key="3">
    <source>
        <dbReference type="Proteomes" id="UP000297245"/>
    </source>
</evidence>
<feature type="compositionally biased region" description="Polar residues" evidence="1">
    <location>
        <begin position="13"/>
        <end position="29"/>
    </location>
</feature>
<feature type="region of interest" description="Disordered" evidence="1">
    <location>
        <begin position="1"/>
        <end position="108"/>
    </location>
</feature>
<feature type="compositionally biased region" description="Low complexity" evidence="1">
    <location>
        <begin position="81"/>
        <end position="108"/>
    </location>
</feature>
<feature type="compositionally biased region" description="Polar residues" evidence="1">
    <location>
        <begin position="40"/>
        <end position="51"/>
    </location>
</feature>
<accession>A0A4S8MMZ9</accession>
<proteinExistence type="predicted"/>
<evidence type="ECO:0000256" key="1">
    <source>
        <dbReference type="SAM" id="MobiDB-lite"/>
    </source>
</evidence>